<organism evidence="1 2">
    <name type="scientific">Deinococcus xinjiangensis</name>
    <dbReference type="NCBI Taxonomy" id="457454"/>
    <lineage>
        <taxon>Bacteria</taxon>
        <taxon>Thermotogati</taxon>
        <taxon>Deinococcota</taxon>
        <taxon>Deinococci</taxon>
        <taxon>Deinococcales</taxon>
        <taxon>Deinococcaceae</taxon>
        <taxon>Deinococcus</taxon>
    </lineage>
</organism>
<dbReference type="EMBL" id="BAABRN010000011">
    <property type="protein sequence ID" value="GAA5501594.1"/>
    <property type="molecule type" value="Genomic_DNA"/>
</dbReference>
<proteinExistence type="predicted"/>
<accession>A0ABP9V8J2</accession>
<evidence type="ECO:0000313" key="2">
    <source>
        <dbReference type="Proteomes" id="UP001458946"/>
    </source>
</evidence>
<keyword evidence="2" id="KW-1185">Reference proteome</keyword>
<name>A0ABP9V8J2_9DEIO</name>
<protein>
    <submittedName>
        <fullName evidence="1">Uncharacterized protein</fullName>
    </submittedName>
</protein>
<sequence>MGFGNFAYSFQEVALLKLLRREVTHAEKERIDYKLSREGARYAGMSDTQAIQTVQQFGGCDAQGSLTFEGRGHALSALNRQQFEVW</sequence>
<gene>
    <name evidence="1" type="ORF">Dxin01_01330</name>
</gene>
<dbReference type="RefSeq" id="WP_353541562.1">
    <property type="nucleotide sequence ID" value="NZ_BAABRN010000011.1"/>
</dbReference>
<evidence type="ECO:0000313" key="1">
    <source>
        <dbReference type="EMBL" id="GAA5501594.1"/>
    </source>
</evidence>
<comment type="caution">
    <text evidence="1">The sequence shown here is derived from an EMBL/GenBank/DDBJ whole genome shotgun (WGS) entry which is preliminary data.</text>
</comment>
<reference evidence="1 2" key="1">
    <citation type="submission" date="2024-02" db="EMBL/GenBank/DDBJ databases">
        <title>Deinococcus xinjiangensis NBRC 107630.</title>
        <authorList>
            <person name="Ichikawa N."/>
            <person name="Katano-Makiyama Y."/>
            <person name="Hidaka K."/>
        </authorList>
    </citation>
    <scope>NUCLEOTIDE SEQUENCE [LARGE SCALE GENOMIC DNA]</scope>
    <source>
        <strain evidence="1 2">NBRC 107630</strain>
    </source>
</reference>
<dbReference type="Proteomes" id="UP001458946">
    <property type="component" value="Unassembled WGS sequence"/>
</dbReference>